<organism evidence="7">
    <name type="scientific">Phallusia mammillata</name>
    <dbReference type="NCBI Taxonomy" id="59560"/>
    <lineage>
        <taxon>Eukaryota</taxon>
        <taxon>Metazoa</taxon>
        <taxon>Chordata</taxon>
        <taxon>Tunicata</taxon>
        <taxon>Ascidiacea</taxon>
        <taxon>Phlebobranchia</taxon>
        <taxon>Ascidiidae</taxon>
        <taxon>Phallusia</taxon>
    </lineage>
</organism>
<dbReference type="PANTHER" id="PTHR15090:SF0">
    <property type="entry name" value="SEQUESTOSOME-1"/>
    <property type="match status" value="1"/>
</dbReference>
<dbReference type="PANTHER" id="PTHR15090">
    <property type="entry name" value="SEQUESTOSOME 1-RELATED"/>
    <property type="match status" value="1"/>
</dbReference>
<evidence type="ECO:0000256" key="5">
    <source>
        <dbReference type="SAM" id="MobiDB-lite"/>
    </source>
</evidence>
<reference evidence="7" key="1">
    <citation type="submission" date="2020-04" db="EMBL/GenBank/DDBJ databases">
        <authorList>
            <person name="Neveu A P."/>
        </authorList>
    </citation>
    <scope>NUCLEOTIDE SEQUENCE</scope>
    <source>
        <tissue evidence="7">Whole embryo</tissue>
    </source>
</reference>
<feature type="domain" description="PB1" evidence="6">
    <location>
        <begin position="2"/>
        <end position="91"/>
    </location>
</feature>
<dbReference type="EMBL" id="LR790690">
    <property type="protein sequence ID" value="CAB3266552.1"/>
    <property type="molecule type" value="mRNA"/>
</dbReference>
<feature type="compositionally biased region" description="Polar residues" evidence="5">
    <location>
        <begin position="221"/>
        <end position="232"/>
    </location>
</feature>
<dbReference type="GO" id="GO:0044753">
    <property type="term" value="C:amphisome"/>
    <property type="evidence" value="ECO:0007669"/>
    <property type="project" value="TreeGrafter"/>
</dbReference>
<sequence length="322" mass="36024">MSLQFKAFLYEDKPGRPKEIRRFAVDQDVSSSYDYLRRKVATVFPNLGEDNFALQWRDTDGDLIWFNSDEELIQALGQLNTDVFRLYIKQNGSSQSDGDAQESRGPRCGRRRNCGPGFQGPFGPWMAPPPYGHFGPRFQPPPFPFFQSPSEGQEKKPEEKSQESTGCGSSSQQQSQGQFAADSYLKHMGNAVADFLQPFGIDVDINVEHKGKQEKCPGSQKPETSDQGQKQDTAQDKSRDSPDETDWTFLKKDGAKSEDETKESTGEDKMETDEDGGLKAALSQLMDMGFNDHGGWLTNLLKTYNCDISRVLEAMQPAQGSK</sequence>
<dbReference type="InterPro" id="IPR000270">
    <property type="entry name" value="PB1_dom"/>
</dbReference>
<dbReference type="Pfam" id="PF16577">
    <property type="entry name" value="UBA_5"/>
    <property type="match status" value="1"/>
</dbReference>
<feature type="region of interest" description="Disordered" evidence="5">
    <location>
        <begin position="92"/>
        <end position="179"/>
    </location>
</feature>
<dbReference type="InterPro" id="IPR053793">
    <property type="entry name" value="PB1-like"/>
</dbReference>
<dbReference type="GO" id="GO:0016235">
    <property type="term" value="C:aggresome"/>
    <property type="evidence" value="ECO:0007669"/>
    <property type="project" value="TreeGrafter"/>
</dbReference>
<evidence type="ECO:0000256" key="3">
    <source>
        <dbReference type="ARBA" id="ARBA00022490"/>
    </source>
</evidence>
<gene>
    <name evidence="7" type="primary">Sqstm1</name>
</gene>
<dbReference type="PROSITE" id="PS51745">
    <property type="entry name" value="PB1"/>
    <property type="match status" value="1"/>
</dbReference>
<proteinExistence type="evidence at transcript level"/>
<feature type="compositionally biased region" description="Basic and acidic residues" evidence="5">
    <location>
        <begin position="152"/>
        <end position="162"/>
    </location>
</feature>
<dbReference type="FunFam" id="3.10.20.90:FF:000320">
    <property type="entry name" value="Predicted protein"/>
    <property type="match status" value="1"/>
</dbReference>
<dbReference type="Gene3D" id="1.10.8.10">
    <property type="entry name" value="DNA helicase RuvA subunit, C-terminal domain"/>
    <property type="match status" value="1"/>
</dbReference>
<evidence type="ECO:0000256" key="4">
    <source>
        <dbReference type="ARBA" id="ARBA00023242"/>
    </source>
</evidence>
<dbReference type="GO" id="GO:0000423">
    <property type="term" value="P:mitophagy"/>
    <property type="evidence" value="ECO:0007669"/>
    <property type="project" value="TreeGrafter"/>
</dbReference>
<feature type="region of interest" description="Disordered" evidence="5">
    <location>
        <begin position="211"/>
        <end position="278"/>
    </location>
</feature>
<accession>A0A6F9DSZ6</accession>
<dbReference type="InterPro" id="IPR009060">
    <property type="entry name" value="UBA-like_sf"/>
</dbReference>
<evidence type="ECO:0000256" key="2">
    <source>
        <dbReference type="ARBA" id="ARBA00004496"/>
    </source>
</evidence>
<dbReference type="GO" id="GO:0005080">
    <property type="term" value="F:protein kinase C binding"/>
    <property type="evidence" value="ECO:0007669"/>
    <property type="project" value="TreeGrafter"/>
</dbReference>
<dbReference type="InterPro" id="IPR033741">
    <property type="entry name" value="SQSTM_UBA"/>
</dbReference>
<dbReference type="AlphaFoldDB" id="A0A6F9DSZ6"/>
<feature type="compositionally biased region" description="Basic and acidic residues" evidence="5">
    <location>
        <begin position="249"/>
        <end position="269"/>
    </location>
</feature>
<dbReference type="InterPro" id="IPR052260">
    <property type="entry name" value="Autophagy_Rcpt_SigReg"/>
</dbReference>
<dbReference type="GO" id="GO:0070530">
    <property type="term" value="F:K63-linked polyubiquitin modification-dependent protein binding"/>
    <property type="evidence" value="ECO:0007669"/>
    <property type="project" value="TreeGrafter"/>
</dbReference>
<dbReference type="GO" id="GO:0007032">
    <property type="term" value="P:endosome organization"/>
    <property type="evidence" value="ECO:0007669"/>
    <property type="project" value="TreeGrafter"/>
</dbReference>
<keyword evidence="4" id="KW-0539">Nucleus</keyword>
<comment type="subcellular location">
    <subcellularLocation>
        <location evidence="2">Cytoplasm</location>
    </subcellularLocation>
    <subcellularLocation>
        <location evidence="1">Nucleus</location>
    </subcellularLocation>
</comment>
<protein>
    <submittedName>
        <fullName evidence="7">Sequestosome-1</fullName>
    </submittedName>
</protein>
<dbReference type="Gene3D" id="3.10.20.90">
    <property type="entry name" value="Phosphatidylinositol 3-kinase Catalytic Subunit, Chain A, domain 1"/>
    <property type="match status" value="1"/>
</dbReference>
<feature type="compositionally biased region" description="Basic and acidic residues" evidence="5">
    <location>
        <begin position="233"/>
        <end position="242"/>
    </location>
</feature>
<dbReference type="SUPFAM" id="SSF46934">
    <property type="entry name" value="UBA-like"/>
    <property type="match status" value="1"/>
</dbReference>
<dbReference type="GO" id="GO:0005634">
    <property type="term" value="C:nucleus"/>
    <property type="evidence" value="ECO:0007669"/>
    <property type="project" value="UniProtKB-SubCell"/>
</dbReference>
<keyword evidence="3" id="KW-0963">Cytoplasm</keyword>
<dbReference type="SMART" id="SM00666">
    <property type="entry name" value="PB1"/>
    <property type="match status" value="1"/>
</dbReference>
<evidence type="ECO:0000313" key="7">
    <source>
        <dbReference type="EMBL" id="CAB3266552.1"/>
    </source>
</evidence>
<name>A0A6F9DSZ6_9ASCI</name>
<dbReference type="SUPFAM" id="SSF54277">
    <property type="entry name" value="CAD &amp; PB1 domains"/>
    <property type="match status" value="1"/>
</dbReference>
<evidence type="ECO:0000259" key="6">
    <source>
        <dbReference type="PROSITE" id="PS51745"/>
    </source>
</evidence>
<dbReference type="Pfam" id="PF00564">
    <property type="entry name" value="PB1"/>
    <property type="match status" value="1"/>
</dbReference>
<dbReference type="GO" id="GO:0035973">
    <property type="term" value="P:aggrephagy"/>
    <property type="evidence" value="ECO:0007669"/>
    <property type="project" value="TreeGrafter"/>
</dbReference>
<feature type="compositionally biased region" description="Low complexity" evidence="5">
    <location>
        <begin position="163"/>
        <end position="178"/>
    </location>
</feature>
<evidence type="ECO:0000256" key="1">
    <source>
        <dbReference type="ARBA" id="ARBA00004123"/>
    </source>
</evidence>